<dbReference type="InterPro" id="IPR036390">
    <property type="entry name" value="WH_DNA-bd_sf"/>
</dbReference>
<keyword evidence="3" id="KW-0378">Hydrolase</keyword>
<dbReference type="Gene3D" id="2.40.10.200">
    <property type="entry name" value="STY4665 C-terminal domain-like"/>
    <property type="match status" value="1"/>
</dbReference>
<evidence type="ECO:0000259" key="2">
    <source>
        <dbReference type="SMART" id="SM00471"/>
    </source>
</evidence>
<dbReference type="Proteomes" id="UP000279799">
    <property type="component" value="Chromosome"/>
</dbReference>
<organism evidence="3 4">
    <name type="scientific">Actinobacillus delphinicola</name>
    <dbReference type="NCBI Taxonomy" id="51161"/>
    <lineage>
        <taxon>Bacteria</taxon>
        <taxon>Pseudomonadati</taxon>
        <taxon>Pseudomonadota</taxon>
        <taxon>Gammaproteobacteria</taxon>
        <taxon>Pasteurellales</taxon>
        <taxon>Pasteurellaceae</taxon>
        <taxon>Actinobacillus</taxon>
    </lineage>
</organism>
<dbReference type="InterPro" id="IPR036388">
    <property type="entry name" value="WH-like_DNA-bd_sf"/>
</dbReference>
<dbReference type="SMART" id="SM00471">
    <property type="entry name" value="HDc"/>
    <property type="match status" value="1"/>
</dbReference>
<feature type="region of interest" description="Disordered" evidence="1">
    <location>
        <begin position="524"/>
        <end position="560"/>
    </location>
</feature>
<dbReference type="InterPro" id="IPR003607">
    <property type="entry name" value="HD/PDEase_dom"/>
</dbReference>
<dbReference type="Gene3D" id="1.10.10.10">
    <property type="entry name" value="Winged helix-like DNA-binding domain superfamily/Winged helix DNA-binding domain"/>
    <property type="match status" value="1"/>
</dbReference>
<evidence type="ECO:0000313" key="3">
    <source>
        <dbReference type="EMBL" id="VEJ09414.1"/>
    </source>
</evidence>
<feature type="compositionally biased region" description="Low complexity" evidence="1">
    <location>
        <begin position="524"/>
        <end position="534"/>
    </location>
</feature>
<dbReference type="NCBIfam" id="NF041494">
    <property type="entry name" value="MobH"/>
    <property type="match status" value="1"/>
</dbReference>
<dbReference type="KEGG" id="adp:NCTC12871_00867"/>
<dbReference type="InterPro" id="IPR022391">
    <property type="entry name" value="ICE_relaxase_PFGI-1"/>
</dbReference>
<dbReference type="NCBIfam" id="TIGR03760">
    <property type="entry name" value="ICE_TraI_Pfluor"/>
    <property type="match status" value="1"/>
</dbReference>
<evidence type="ECO:0000256" key="1">
    <source>
        <dbReference type="SAM" id="MobiDB-lite"/>
    </source>
</evidence>
<dbReference type="SUPFAM" id="SSF109604">
    <property type="entry name" value="HD-domain/PDEase-like"/>
    <property type="match status" value="1"/>
</dbReference>
<dbReference type="CDD" id="cd00077">
    <property type="entry name" value="HDc"/>
    <property type="match status" value="1"/>
</dbReference>
<feature type="domain" description="HD/PDEase" evidence="2">
    <location>
        <begin position="90"/>
        <end position="250"/>
    </location>
</feature>
<dbReference type="Gene3D" id="1.10.3210.40">
    <property type="match status" value="1"/>
</dbReference>
<dbReference type="GO" id="GO:0016787">
    <property type="term" value="F:hydrolase activity"/>
    <property type="evidence" value="ECO:0007669"/>
    <property type="project" value="UniProtKB-KW"/>
</dbReference>
<proteinExistence type="predicted"/>
<name>A0A448TTT3_9PAST</name>
<protein>
    <submittedName>
        <fullName evidence="3">Predicted HD-superfamily hydrolase</fullName>
    </submittedName>
</protein>
<dbReference type="OrthoDB" id="6190309at2"/>
<dbReference type="SUPFAM" id="SSF46785">
    <property type="entry name" value="Winged helix' DNA-binding domain"/>
    <property type="match status" value="1"/>
</dbReference>
<keyword evidence="4" id="KW-1185">Reference proteome</keyword>
<accession>A0A448TTT3</accession>
<dbReference type="InterPro" id="IPR011119">
    <property type="entry name" value="Unchr_helicase_relaxase_TraI"/>
</dbReference>
<dbReference type="Pfam" id="PF07514">
    <property type="entry name" value="TraI_2"/>
    <property type="match status" value="1"/>
</dbReference>
<dbReference type="InterPro" id="IPR011093">
    <property type="entry name" value="TraI_2_C"/>
</dbReference>
<reference evidence="3 4" key="1">
    <citation type="submission" date="2018-12" db="EMBL/GenBank/DDBJ databases">
        <authorList>
            <consortium name="Pathogen Informatics"/>
        </authorList>
    </citation>
    <scope>NUCLEOTIDE SEQUENCE [LARGE SCALE GENOMIC DNA]</scope>
    <source>
        <strain evidence="3 4">NCTC12871</strain>
    </source>
</reference>
<evidence type="ECO:0000313" key="4">
    <source>
        <dbReference type="Proteomes" id="UP000279799"/>
    </source>
</evidence>
<sequence length="699" mass="79292">MYHFIKKFFRKKLMSSIPAPTVKEDKPGWHLPQTADQLLNTPHRQKQLNTIWQNVSMTPDNFQQLYGEPIRRYAELVQLLPASETHHHAYLGGMLDHGLEVIALAAKLRQNYVLPQNAPPEEQAKQRDVWSALIIYAALLHDIGKIAVDIKVVLENEKQWFPWQGRPTLPYRFCYHPDRDYELHPTLGTFLLHYLVPPIALDWLATFPGPFATLMYYASGHSDKAGILAEIVQKADQLSVTMALGGDINKLDESPKVSFAKQLQLALRHVVKGFNINNPKGGSQAYVNEQGVWVMSKTTTDAVRAYLVSQGISVPVQNAKLFDEMQTYKLIEPASDNMAVWTCKIATESWQPQNNFTFLRLSPQLIWPNVTDRPENFKGTITPVDSEGNILNLDTVNESPKPVIDTEPVLDVPTADTVIDQTKNLDDTLMDAVLDMFGSTETSEPAEISTIDEVPAAVELSQVTESEVSPIEAEAIQNTDPVIESISIETVAIEKQEKQESRQPRTPAVMVDANMPKIRERESTLPPTDLTTLPRVSNTPKNFVKPRQPQPVQPTKTSLDPSNKIQIDDFIQWVKVGFQTNKIKLNQSDALLHIVENHLFMVTPQIFRLYVIEQTGRSDQVLWESLQKDFQKLNLHTVRYDSESKDYYNFWTVKIQGSLRETELTGYLVKNFAYFIGSRTVLNNHHLKLQGNLTNESNH</sequence>
<gene>
    <name evidence="3" type="ORF">NCTC12871_00867</name>
</gene>
<dbReference type="AlphaFoldDB" id="A0A448TTT3"/>
<dbReference type="Pfam" id="PF07515">
    <property type="entry name" value="TraI_2_C"/>
    <property type="match status" value="1"/>
</dbReference>
<dbReference type="EMBL" id="LR134510">
    <property type="protein sequence ID" value="VEJ09414.1"/>
    <property type="molecule type" value="Genomic_DNA"/>
</dbReference>